<dbReference type="Proteomes" id="UP000808337">
    <property type="component" value="Unassembled WGS sequence"/>
</dbReference>
<dbReference type="AlphaFoldDB" id="A0A9D7SWE2"/>
<name>A0A9D7SWE2_9BACT</name>
<evidence type="ECO:0000313" key="2">
    <source>
        <dbReference type="Proteomes" id="UP000808337"/>
    </source>
</evidence>
<reference evidence="1 2" key="1">
    <citation type="submission" date="2020-10" db="EMBL/GenBank/DDBJ databases">
        <title>Connecting structure to function with the recovery of over 1000 high-quality activated sludge metagenome-assembled genomes encoding full-length rRNA genes using long-read sequencing.</title>
        <authorList>
            <person name="Singleton C.M."/>
            <person name="Petriglieri F."/>
            <person name="Kristensen J.M."/>
            <person name="Kirkegaard R.H."/>
            <person name="Michaelsen T.Y."/>
            <person name="Andersen M.H."/>
            <person name="Karst S.M."/>
            <person name="Dueholm M.S."/>
            <person name="Nielsen P.H."/>
            <person name="Albertsen M."/>
        </authorList>
    </citation>
    <scope>NUCLEOTIDE SEQUENCE [LARGE SCALE GENOMIC DNA]</scope>
    <source>
        <strain evidence="1">Ribe_18-Q3-R11-54_MAXAC.273</strain>
    </source>
</reference>
<proteinExistence type="predicted"/>
<protein>
    <submittedName>
        <fullName evidence="1">Uncharacterized protein</fullName>
    </submittedName>
</protein>
<gene>
    <name evidence="1" type="ORF">IPP15_12535</name>
</gene>
<comment type="caution">
    <text evidence="1">The sequence shown here is derived from an EMBL/GenBank/DDBJ whole genome shotgun (WGS) entry which is preliminary data.</text>
</comment>
<dbReference type="EMBL" id="JADKGY010000013">
    <property type="protein sequence ID" value="MBK9983213.1"/>
    <property type="molecule type" value="Genomic_DNA"/>
</dbReference>
<sequence length="69" mass="7473">MAPIVIFLFSFFSKEAGSDPHLKLLDSLQTLIRKEVGAGTNHFLAQAMAYDSIAQLSGDTLRMGKGKTS</sequence>
<evidence type="ECO:0000313" key="1">
    <source>
        <dbReference type="EMBL" id="MBK9983213.1"/>
    </source>
</evidence>
<accession>A0A9D7SWE2</accession>
<organism evidence="1 2">
    <name type="scientific">Candidatus Opimibacter skivensis</name>
    <dbReference type="NCBI Taxonomy" id="2982028"/>
    <lineage>
        <taxon>Bacteria</taxon>
        <taxon>Pseudomonadati</taxon>
        <taxon>Bacteroidota</taxon>
        <taxon>Saprospiria</taxon>
        <taxon>Saprospirales</taxon>
        <taxon>Saprospiraceae</taxon>
        <taxon>Candidatus Opimibacter</taxon>
    </lineage>
</organism>